<dbReference type="AlphaFoldDB" id="A0A2Z5G026"/>
<dbReference type="KEGG" id="abas:ACPOL_3228"/>
<keyword evidence="2" id="KW-1185">Reference proteome</keyword>
<protein>
    <submittedName>
        <fullName evidence="1">Uncharacterized protein</fullName>
    </submittedName>
</protein>
<organism evidence="1 2">
    <name type="scientific">Acidisarcina polymorpha</name>
    <dbReference type="NCBI Taxonomy" id="2211140"/>
    <lineage>
        <taxon>Bacteria</taxon>
        <taxon>Pseudomonadati</taxon>
        <taxon>Acidobacteriota</taxon>
        <taxon>Terriglobia</taxon>
        <taxon>Terriglobales</taxon>
        <taxon>Acidobacteriaceae</taxon>
        <taxon>Acidisarcina</taxon>
    </lineage>
</organism>
<evidence type="ECO:0000313" key="1">
    <source>
        <dbReference type="EMBL" id="AXC12523.1"/>
    </source>
</evidence>
<dbReference type="EMBL" id="CP030840">
    <property type="protein sequence ID" value="AXC12523.1"/>
    <property type="molecule type" value="Genomic_DNA"/>
</dbReference>
<proteinExistence type="predicted"/>
<name>A0A2Z5G026_9BACT</name>
<sequence>MDKRWLLRSGETDCFHLAAWGSETPDWGNLPGSDNVYLEGYERIAEI</sequence>
<accession>A0A2Z5G026</accession>
<dbReference type="Proteomes" id="UP000253606">
    <property type="component" value="Chromosome"/>
</dbReference>
<gene>
    <name evidence="1" type="ORF">ACPOL_3228</name>
</gene>
<evidence type="ECO:0000313" key="2">
    <source>
        <dbReference type="Proteomes" id="UP000253606"/>
    </source>
</evidence>
<reference evidence="1 2" key="1">
    <citation type="journal article" date="2018" name="Front. Microbiol.">
        <title>Hydrolytic Capabilities as a Key to Environmental Success: Chitinolytic and Cellulolytic Acidobacteria From Acidic Sub-arctic Soils and Boreal Peatlands.</title>
        <authorList>
            <person name="Belova S.E."/>
            <person name="Ravin N.V."/>
            <person name="Pankratov T.A."/>
            <person name="Rakitin A.L."/>
            <person name="Ivanova A.A."/>
            <person name="Beletsky A.V."/>
            <person name="Mardanov A.V."/>
            <person name="Sinninghe Damste J.S."/>
            <person name="Dedysh S.N."/>
        </authorList>
    </citation>
    <scope>NUCLEOTIDE SEQUENCE [LARGE SCALE GENOMIC DNA]</scope>
    <source>
        <strain evidence="1 2">SBC82</strain>
    </source>
</reference>